<dbReference type="PROSITE" id="PS50106">
    <property type="entry name" value="PDZ"/>
    <property type="match status" value="1"/>
</dbReference>
<dbReference type="InterPro" id="IPR046255">
    <property type="entry name" value="DUF6288"/>
</dbReference>
<comment type="caution">
    <text evidence="2">The sequence shown here is derived from an EMBL/GenBank/DDBJ whole genome shotgun (WGS) entry which is preliminary data.</text>
</comment>
<dbReference type="AlphaFoldDB" id="A0A2S7U482"/>
<feature type="domain" description="PDZ" evidence="1">
    <location>
        <begin position="1"/>
        <end position="54"/>
    </location>
</feature>
<evidence type="ECO:0000313" key="2">
    <source>
        <dbReference type="EMBL" id="PQJ29204.1"/>
    </source>
</evidence>
<dbReference type="CDD" id="cd00136">
    <property type="entry name" value="PDZ_canonical"/>
    <property type="match status" value="1"/>
</dbReference>
<dbReference type="Pfam" id="PF19805">
    <property type="entry name" value="DUF6288"/>
    <property type="match status" value="1"/>
</dbReference>
<sequence length="738" mass="80957">MLGTNSKTDIKVTKVDKGSPADGKVKVGDVIIGVNGAKLQNNPRREIAAAIDKSEGKAMRGRLTVELKGGKKAELKLKVFGDFSRTAPANCAKTDALVTAVAEQLITDEKQLQGDILAIGWMGLMATGEKKYLDFVKANLPKQEWAKPDRARMLDIVNGGKDGGYVGWYWGYELIALSEYYLLTGDKSVLPGIEAYAIALSKGQDASGIWGHRMTSPKRRGRLPGYAHIKQPSLTCFMGLTLAQACGVKDPDLQRAIEKYRGFYNTFVGKGTIPSGVSAAYSGAYNNNNNGMSGSAAIAMSFVGDKKAAKFFSRQVATDYDRLETGHATHFFNVLWSPLGANVAGPEVTSEYHQRSRWLYTLYRSWDDRFTHDGNNQKALCTSGTLLLNYCTPRKQLFITGKKADQSLWAKGAEVEGIMNLSQIDYAKLSIDDLLAMFGHEAPQVRRGAVWTLRDRKGSFLRKIEQLILKGTDLEQESAIGFFGYRCPPEWALPRIKMIGKVLRDSSENVEVRAAAYALCWHKPQGQAYFNDMLRLVLKDKPGDPFGLINDGVAKSLVITSENPFADGLVTDKDLFYKAVHKLSQHPRQQARGSAMTLLVHMPAKDFSRAADDVKILFLNRAPSSHSYSNPRSTLLPGGQLLARLGIKEGPEWALEVLRTEDGKGSFKAIAVNSVLNAYGANAKQTIEEIKADPKLLGWLSGGRWSKGWNAAVKAVESGKGAKPMISFEEAKKGKLAK</sequence>
<dbReference type="Proteomes" id="UP000239907">
    <property type="component" value="Unassembled WGS sequence"/>
</dbReference>
<organism evidence="2 3">
    <name type="scientific">Rubritalea profundi</name>
    <dbReference type="NCBI Taxonomy" id="1658618"/>
    <lineage>
        <taxon>Bacteria</taxon>
        <taxon>Pseudomonadati</taxon>
        <taxon>Verrucomicrobiota</taxon>
        <taxon>Verrucomicrobiia</taxon>
        <taxon>Verrucomicrobiales</taxon>
        <taxon>Rubritaleaceae</taxon>
        <taxon>Rubritalea</taxon>
    </lineage>
</organism>
<gene>
    <name evidence="2" type="ORF">BSZ32_12350</name>
</gene>
<dbReference type="SUPFAM" id="SSF50156">
    <property type="entry name" value="PDZ domain-like"/>
    <property type="match status" value="1"/>
</dbReference>
<dbReference type="InterPro" id="IPR036034">
    <property type="entry name" value="PDZ_sf"/>
</dbReference>
<name>A0A2S7U482_9BACT</name>
<proteinExistence type="predicted"/>
<reference evidence="2 3" key="1">
    <citation type="submission" date="2016-12" db="EMBL/GenBank/DDBJ databases">
        <title>Study of bacterial adaptation to deep sea.</title>
        <authorList>
            <person name="Song J."/>
            <person name="Yoshizawa S."/>
            <person name="Kogure K."/>
        </authorList>
    </citation>
    <scope>NUCLEOTIDE SEQUENCE [LARGE SCALE GENOMIC DNA]</scope>
    <source>
        <strain evidence="2 3">SAORIC-165</strain>
    </source>
</reference>
<keyword evidence="3" id="KW-1185">Reference proteome</keyword>
<dbReference type="Gene3D" id="2.30.42.10">
    <property type="match status" value="1"/>
</dbReference>
<protein>
    <recommendedName>
        <fullName evidence="1">PDZ domain-containing protein</fullName>
    </recommendedName>
</protein>
<evidence type="ECO:0000313" key="3">
    <source>
        <dbReference type="Proteomes" id="UP000239907"/>
    </source>
</evidence>
<dbReference type="EMBL" id="MQWA01000001">
    <property type="protein sequence ID" value="PQJ29204.1"/>
    <property type="molecule type" value="Genomic_DNA"/>
</dbReference>
<accession>A0A2S7U482</accession>
<dbReference type="InterPro" id="IPR001478">
    <property type="entry name" value="PDZ"/>
</dbReference>
<evidence type="ECO:0000259" key="1">
    <source>
        <dbReference type="PROSITE" id="PS50106"/>
    </source>
</evidence>